<reference evidence="3 4" key="1">
    <citation type="journal article" date="2018" name="Sci. Rep.">
        <title>Raphidocelis subcapitata (=Pseudokirchneriella subcapitata) provides an insight into genome evolution and environmental adaptations in the Sphaeropleales.</title>
        <authorList>
            <person name="Suzuki S."/>
            <person name="Yamaguchi H."/>
            <person name="Nakajima N."/>
            <person name="Kawachi M."/>
        </authorList>
    </citation>
    <scope>NUCLEOTIDE SEQUENCE [LARGE SCALE GENOMIC DNA]</scope>
    <source>
        <strain evidence="3 4">NIES-35</strain>
    </source>
</reference>
<dbReference type="SUPFAM" id="SSF56801">
    <property type="entry name" value="Acetyl-CoA synthetase-like"/>
    <property type="match status" value="1"/>
</dbReference>
<evidence type="ECO:0000313" key="3">
    <source>
        <dbReference type="EMBL" id="GBF96919.1"/>
    </source>
</evidence>
<dbReference type="PROSITE" id="PS00455">
    <property type="entry name" value="AMP_BINDING"/>
    <property type="match status" value="1"/>
</dbReference>
<dbReference type="InterPro" id="IPR020845">
    <property type="entry name" value="AMP-binding_CS"/>
</dbReference>
<proteinExistence type="predicted"/>
<dbReference type="Pfam" id="PF13193">
    <property type="entry name" value="AMP-binding_C"/>
    <property type="match status" value="1"/>
</dbReference>
<evidence type="ECO:0000259" key="2">
    <source>
        <dbReference type="Pfam" id="PF13193"/>
    </source>
</evidence>
<feature type="domain" description="AMP-binding enzyme C-terminal" evidence="2">
    <location>
        <begin position="481"/>
        <end position="577"/>
    </location>
</feature>
<feature type="domain" description="AMP-dependent synthetase/ligase" evidence="1">
    <location>
        <begin position="19"/>
        <end position="430"/>
    </location>
</feature>
<organism evidence="3 4">
    <name type="scientific">Raphidocelis subcapitata</name>
    <dbReference type="NCBI Taxonomy" id="307507"/>
    <lineage>
        <taxon>Eukaryota</taxon>
        <taxon>Viridiplantae</taxon>
        <taxon>Chlorophyta</taxon>
        <taxon>core chlorophytes</taxon>
        <taxon>Chlorophyceae</taxon>
        <taxon>CS clade</taxon>
        <taxon>Sphaeropleales</taxon>
        <taxon>Selenastraceae</taxon>
        <taxon>Raphidocelis</taxon>
    </lineage>
</organism>
<dbReference type="InParanoid" id="A0A2V0PBL0"/>
<dbReference type="OrthoDB" id="10253115at2759"/>
<dbReference type="FunCoup" id="A0A2V0PBL0">
    <property type="interactions" value="538"/>
</dbReference>
<dbReference type="PANTHER" id="PTHR43201">
    <property type="entry name" value="ACYL-COA SYNTHETASE"/>
    <property type="match status" value="1"/>
</dbReference>
<dbReference type="InterPro" id="IPR025110">
    <property type="entry name" value="AMP-bd_C"/>
</dbReference>
<protein>
    <submittedName>
        <fullName evidence="3">Uncharacterized protein</fullName>
    </submittedName>
</protein>
<dbReference type="GO" id="GO:0031956">
    <property type="term" value="F:medium-chain fatty acid-CoA ligase activity"/>
    <property type="evidence" value="ECO:0007669"/>
    <property type="project" value="TreeGrafter"/>
</dbReference>
<dbReference type="InterPro" id="IPR000873">
    <property type="entry name" value="AMP-dep_synth/lig_dom"/>
</dbReference>
<dbReference type="InterPro" id="IPR042099">
    <property type="entry name" value="ANL_N_sf"/>
</dbReference>
<dbReference type="EMBL" id="BDRX01000089">
    <property type="protein sequence ID" value="GBF96919.1"/>
    <property type="molecule type" value="Genomic_DNA"/>
</dbReference>
<dbReference type="STRING" id="307507.A0A2V0PBL0"/>
<dbReference type="GO" id="GO:0006631">
    <property type="term" value="P:fatty acid metabolic process"/>
    <property type="evidence" value="ECO:0007669"/>
    <property type="project" value="TreeGrafter"/>
</dbReference>
<dbReference type="Gene3D" id="3.40.50.12780">
    <property type="entry name" value="N-terminal domain of ligase-like"/>
    <property type="match status" value="1"/>
</dbReference>
<dbReference type="InterPro" id="IPR045851">
    <property type="entry name" value="AMP-bd_C_sf"/>
</dbReference>
<evidence type="ECO:0000313" key="4">
    <source>
        <dbReference type="Proteomes" id="UP000247498"/>
    </source>
</evidence>
<keyword evidence="4" id="KW-1185">Reference proteome</keyword>
<comment type="caution">
    <text evidence="3">The sequence shown here is derived from an EMBL/GenBank/DDBJ whole genome shotgun (WGS) entry which is preliminary data.</text>
</comment>
<evidence type="ECO:0000259" key="1">
    <source>
        <dbReference type="Pfam" id="PF00501"/>
    </source>
</evidence>
<dbReference type="AlphaFoldDB" id="A0A2V0PBL0"/>
<dbReference type="Proteomes" id="UP000247498">
    <property type="component" value="Unassembled WGS sequence"/>
</dbReference>
<gene>
    <name evidence="3" type="ORF">Rsub_08999</name>
</gene>
<dbReference type="Gene3D" id="3.30.300.30">
    <property type="match status" value="1"/>
</dbReference>
<dbReference type="PANTHER" id="PTHR43201:SF32">
    <property type="entry name" value="2-SUCCINYLBENZOATE--COA LIGASE, CHLOROPLASTIC_PEROXISOMAL"/>
    <property type="match status" value="1"/>
</dbReference>
<dbReference type="Pfam" id="PF00501">
    <property type="entry name" value="AMP-binding"/>
    <property type="match status" value="1"/>
</dbReference>
<sequence>MAHISAALASNSQLWGDRGVWHCDGRRALSGRALHAAAARLSAALSARLGCRPGDRVALLGLNTPEYLVALLAATDAGALACPLNWRWSDAELAAALALVAPAVVCVDAACEALLAAAARRPGCPPFPVVRLAPVGGALGDAAAGRQPAAGRPTHDMAPLLQPAGAAAQAELQLLRPPCGGALIVFTSGTTSTPKGAVLAHTALLHQSMAKLAVVGYSARDSYLHAAPLCHIGGLSSALAALLAGAQHVFMPRYSPADTARLVRRHRVTALIAVPAMVEDLLALGAEGEGAGDGSAPAPGASAGSLPSVLRVLVGGGGMRPAVAGLVVRLFPNAVVSTAYGMTEAASSITFLCPAARTAAEPGGSSNSAPSGVCVGAPAPGVQVAIAAPTADGPNGLCGERPLPLSASSPGPSPVGEVLTRGPHVMAGYWQDPEQTQKALLPDGWLRTGDLGALDAAGRLWLVGRAKDTVRSGGENVHAAEVEAALEQHPAIAAAAVVGLPHSRLGEMVAAAVVLRPGWAWREELGGSTATNAAAGGRRLVTPAELQQHCRAAGLTAFKLPRRVAVLAELPRNSSGKVVKPAVKQALLTRSAL</sequence>
<accession>A0A2V0PBL0</accession>
<name>A0A2V0PBL0_9CHLO</name>